<protein>
    <recommendedName>
        <fullName evidence="8">Vacuolar import and degradation protein 21</fullName>
    </recommendedName>
</protein>
<comment type="similarity">
    <text evidence="2">Belongs to the EAF1 family.</text>
</comment>
<feature type="region of interest" description="Disordered" evidence="9">
    <location>
        <begin position="437"/>
        <end position="461"/>
    </location>
</feature>
<feature type="compositionally biased region" description="Basic and acidic residues" evidence="9">
    <location>
        <begin position="254"/>
        <end position="267"/>
    </location>
</feature>
<comment type="subcellular location">
    <subcellularLocation>
        <location evidence="1">Nucleus</location>
    </subcellularLocation>
</comment>
<feature type="domain" description="Myb-like" evidence="10">
    <location>
        <begin position="1044"/>
        <end position="1098"/>
    </location>
</feature>
<sequence>MADLSERRRALGRDGVEVEVLMLVLTRPVQMKVAIHSATKRELCYAPYAHNNGAITTEDEAVRIVTSRKRKLREFWAVCEGDGPLPQTDLSNPDAPPATIAEARFLEVTDILQDRLFDESNLPSRRQLRSDAAKQKHSSRKASSEGYPLGTPRKAENVQRDGFKSRKSRATTPSSRSDAGAVTAATSADGAREPNPNSSTSAVPGIPTQRSTSKSSQTDLPAEASAVLAEIVKETLDQAMEQQPSLPAETGLETARESDRIRTRVESRPNSPGVDPRKTIPISAEDAAHLAGPLVQGLGSHEEPHKAVTAHLPSQEVQEQKLKQTKRARVDGKEHASRLLINAPRDVLRNVDAVSSPGSTIDAHSATTPVLHEASSDTSPENEWRYDAERLDNKEDDVPTPPELKPTAEEISENEHHDRILKAQMEISAAEIMKDRIGEPGSEEQVGQRGVREEQQAGDSQAILGTVTQDDAAKQLTEEARQAVQDIVEDGNDVVGVPTPDEQVTAKHELPELDSKEQAVRQPEVFDSEAEESVTPVADHMDVETTTVNDSFESHAATESLTAISPSVPQPSEQSVDPASSSNRASAAPTPQGTPSIPAVAPPTERMTTRVASGAMRHKSVSEILGETAKVGASSCSDSSRNSRAPSRSTTPRSSSAQVRLAEKAKERERSKLSTVIFPGRGPKAAAPGNSLVNGSPVKPAKDDYFKPLFLATASNDKRGIPSLETLLATAHKTITTSNSYVTIQENQTIKVLKRIYQAQCSNKWTLRQPKRSLEPIRPTSHWDILLQEAKWMRTDFREESKWKMAAARNLASACAEWVECGPEDRRLLQVNATPPKPPGAESSLDIDMGDASSQAGTHPTPDLVASGGFDSPMEDFDEEPRLNLLETVPPTAIFGLQDDDIVFGLRRSPTTDKLLDELPMYGAPLRVPRTDVPTSDTDPDRLWKRPALPLSKFVEGRMELDVQAPPRKKSRFEHELEDDDADQVIYGEQPTRSPNLPAESTIVALFDPQYKHIRDRIHSSHQFRPPSEFAMPLQSFFECRIASQWTWDEDNELKNYVRDYSYNWGLISSLLASKSLYVSGAERRTPWECFERWIHLEGLPADMQKTHYFRAYTARIEAANRNVTAQNNAIPPQPNPNGQVQQVTPRRRPTTSIRVERRRNQKHLTLVDAMRKLAKKRETTASKQLHAAGLAQMRKANEPPPGTRNLLGTTPQDFSRMKHERDEQFRERVLQLQMRQDAARKANTLQAQQQQQQQQQQGRNPANPQQPGLPNGGPPRPANSAVPANANGPAPMSGQNLTVPGQNRPPRPMPPQMPGPPLLNSLRTPQMGMNGVPTAQMQGQMPLPNPSLDHGLVSRAHQISQHQQAILRQQQGGMPAQAPPMHNSPPRMNGMSQTGFAMPTNMMPPFNPNTNGVSTPPANSHMPSPVQGHAGSPRISQNPLQHPTVHAASHVQILEHQIKQRHPNATAEQVRQMIQEQLPKSIMQQQQQQQQRHGLAQSAMNAAAGAGGNTMHGANGVNAGQSNPQLYAQMLRKQQENQLAAQAQQQAASAVGAGQSQAISTGNTNGGGSASGSANGSASGGNSAQGHAHRASSGSVPSGK</sequence>
<evidence type="ECO:0000259" key="11">
    <source>
        <dbReference type="PROSITE" id="PS51204"/>
    </source>
</evidence>
<keyword evidence="4" id="KW-0156">Chromatin regulator</keyword>
<feature type="compositionally biased region" description="Polar residues" evidence="9">
    <location>
        <begin position="1413"/>
        <end position="1423"/>
    </location>
</feature>
<dbReference type="GO" id="GO:0006281">
    <property type="term" value="P:DNA repair"/>
    <property type="evidence" value="ECO:0007669"/>
    <property type="project" value="UniProtKB-KW"/>
</dbReference>
<evidence type="ECO:0000313" key="12">
    <source>
        <dbReference type="EMBL" id="OWP05710.1"/>
    </source>
</evidence>
<dbReference type="Pfam" id="PF13921">
    <property type="entry name" value="Myb_DNA-bind_6"/>
    <property type="match status" value="1"/>
</dbReference>
<dbReference type="GO" id="GO:0035267">
    <property type="term" value="C:NuA4 histone acetyltransferase complex"/>
    <property type="evidence" value="ECO:0007669"/>
    <property type="project" value="TreeGrafter"/>
</dbReference>
<feature type="compositionally biased region" description="Low complexity" evidence="9">
    <location>
        <begin position="1539"/>
        <end position="1564"/>
    </location>
</feature>
<dbReference type="Gene3D" id="1.10.10.60">
    <property type="entry name" value="Homeodomain-like"/>
    <property type="match status" value="1"/>
</dbReference>
<dbReference type="GO" id="GO:0005634">
    <property type="term" value="C:nucleus"/>
    <property type="evidence" value="ECO:0007669"/>
    <property type="project" value="UniProtKB-SubCell"/>
</dbReference>
<feature type="region of interest" description="Disordered" evidence="9">
    <location>
        <begin position="830"/>
        <end position="867"/>
    </location>
</feature>
<feature type="compositionally biased region" description="Basic and acidic residues" evidence="9">
    <location>
        <begin position="153"/>
        <end position="164"/>
    </location>
</feature>
<feature type="region of interest" description="Disordered" evidence="9">
    <location>
        <begin position="504"/>
        <end position="608"/>
    </location>
</feature>
<evidence type="ECO:0000256" key="2">
    <source>
        <dbReference type="ARBA" id="ARBA00008913"/>
    </source>
</evidence>
<accession>A0A218ZDN1</accession>
<dbReference type="SUPFAM" id="SSF46689">
    <property type="entry name" value="Homeodomain-like"/>
    <property type="match status" value="1"/>
</dbReference>
<feature type="compositionally biased region" description="Basic and acidic residues" evidence="9">
    <location>
        <begin position="382"/>
        <end position="397"/>
    </location>
</feature>
<dbReference type="PROSITE" id="PS51204">
    <property type="entry name" value="HSA"/>
    <property type="match status" value="1"/>
</dbReference>
<dbReference type="GO" id="GO:0006325">
    <property type="term" value="P:chromatin organization"/>
    <property type="evidence" value="ECO:0007669"/>
    <property type="project" value="UniProtKB-KW"/>
</dbReference>
<keyword evidence="3" id="KW-0227">DNA damage</keyword>
<feature type="region of interest" description="Disordered" evidence="9">
    <location>
        <begin position="1480"/>
        <end position="1522"/>
    </location>
</feature>
<feature type="compositionally biased region" description="Polar residues" evidence="9">
    <location>
        <begin position="544"/>
        <end position="564"/>
    </location>
</feature>
<keyword evidence="13" id="KW-1185">Reference proteome</keyword>
<dbReference type="PANTHER" id="PTHR46459">
    <property type="entry name" value="E1A-BINDING PROTEIN P400-RELATED"/>
    <property type="match status" value="1"/>
</dbReference>
<evidence type="ECO:0000313" key="13">
    <source>
        <dbReference type="Proteomes" id="UP000242519"/>
    </source>
</evidence>
<keyword evidence="5" id="KW-0234">DNA repair</keyword>
<dbReference type="SMART" id="SM00573">
    <property type="entry name" value="HSA"/>
    <property type="match status" value="1"/>
</dbReference>
<feature type="region of interest" description="Disordered" evidence="9">
    <location>
        <begin position="1194"/>
        <end position="1225"/>
    </location>
</feature>
<evidence type="ECO:0000256" key="9">
    <source>
        <dbReference type="SAM" id="MobiDB-lite"/>
    </source>
</evidence>
<dbReference type="Proteomes" id="UP000242519">
    <property type="component" value="Unassembled WGS sequence"/>
</dbReference>
<gene>
    <name evidence="12" type="ORF">B2J93_1759</name>
</gene>
<feature type="region of interest" description="Disordered" evidence="9">
    <location>
        <begin position="357"/>
        <end position="417"/>
    </location>
</feature>
<feature type="region of interest" description="Disordered" evidence="9">
    <location>
        <begin position="1408"/>
        <end position="1447"/>
    </location>
</feature>
<feature type="compositionally biased region" description="Basic and acidic residues" evidence="9">
    <location>
        <begin position="1216"/>
        <end position="1225"/>
    </location>
</feature>
<dbReference type="STRING" id="503106.A0A218ZDN1"/>
<evidence type="ECO:0000256" key="1">
    <source>
        <dbReference type="ARBA" id="ARBA00004123"/>
    </source>
</evidence>
<dbReference type="PROSITE" id="PS50090">
    <property type="entry name" value="MYB_LIKE"/>
    <property type="match status" value="1"/>
</dbReference>
<dbReference type="EMBL" id="MZNU01000061">
    <property type="protein sequence ID" value="OWP05710.1"/>
    <property type="molecule type" value="Genomic_DNA"/>
</dbReference>
<dbReference type="InterPro" id="IPR001005">
    <property type="entry name" value="SANT/Myb"/>
</dbReference>
<organism evidence="12 13">
    <name type="scientific">Diplocarpon coronariae</name>
    <dbReference type="NCBI Taxonomy" id="2795749"/>
    <lineage>
        <taxon>Eukaryota</taxon>
        <taxon>Fungi</taxon>
        <taxon>Dikarya</taxon>
        <taxon>Ascomycota</taxon>
        <taxon>Pezizomycotina</taxon>
        <taxon>Leotiomycetes</taxon>
        <taxon>Helotiales</taxon>
        <taxon>Drepanopezizaceae</taxon>
        <taxon>Diplocarpon</taxon>
    </lineage>
</organism>
<feature type="compositionally biased region" description="Pro residues" evidence="9">
    <location>
        <begin position="1304"/>
        <end position="1318"/>
    </location>
</feature>
<feature type="compositionally biased region" description="Basic and acidic residues" evidence="9">
    <location>
        <begin position="504"/>
        <end position="519"/>
    </location>
</feature>
<feature type="compositionally biased region" description="Polar residues" evidence="9">
    <location>
        <begin position="195"/>
        <end position="219"/>
    </location>
</feature>
<dbReference type="CDD" id="cd00167">
    <property type="entry name" value="SANT"/>
    <property type="match status" value="1"/>
</dbReference>
<evidence type="ECO:0000256" key="7">
    <source>
        <dbReference type="ARBA" id="ARBA00025178"/>
    </source>
</evidence>
<evidence type="ECO:0000256" key="6">
    <source>
        <dbReference type="ARBA" id="ARBA00023242"/>
    </source>
</evidence>
<feature type="region of interest" description="Disordered" evidence="9">
    <location>
        <begin position="241"/>
        <end position="277"/>
    </location>
</feature>
<dbReference type="SMART" id="SM00717">
    <property type="entry name" value="SANT"/>
    <property type="match status" value="1"/>
</dbReference>
<feature type="compositionally biased region" description="Low complexity" evidence="9">
    <location>
        <begin position="565"/>
        <end position="588"/>
    </location>
</feature>
<reference evidence="12 13" key="1">
    <citation type="submission" date="2017-04" db="EMBL/GenBank/DDBJ databases">
        <title>Draft genome sequence of Marssonina coronaria NL1: causal agent of apple blotch.</title>
        <authorList>
            <person name="Cheng Q."/>
        </authorList>
    </citation>
    <scope>NUCLEOTIDE SEQUENCE [LARGE SCALE GENOMIC DNA]</scope>
    <source>
        <strain evidence="12 13">NL1</strain>
    </source>
</reference>
<feature type="region of interest" description="Disordered" evidence="9">
    <location>
        <begin position="122"/>
        <end position="222"/>
    </location>
</feature>
<keyword evidence="6" id="KW-0539">Nucleus</keyword>
<comment type="caution">
    <text evidence="12">The sequence shown here is derived from an EMBL/GenBank/DDBJ whole genome shotgun (WGS) entry which is preliminary data.</text>
</comment>
<dbReference type="InParanoid" id="A0A218ZDN1"/>
<evidence type="ECO:0000259" key="10">
    <source>
        <dbReference type="PROSITE" id="PS50090"/>
    </source>
</evidence>
<name>A0A218ZDN1_9HELO</name>
<feature type="region of interest" description="Disordered" evidence="9">
    <location>
        <begin position="1539"/>
        <end position="1601"/>
    </location>
</feature>
<feature type="compositionally biased region" description="Low complexity" evidence="9">
    <location>
        <begin position="1572"/>
        <end position="1585"/>
    </location>
</feature>
<comment type="function">
    <text evidence="7">Component of the NuA4 histone acetyltransferase complex which is involved in transcriptional activation of selected genes principally by acetylation of nucleosomal histone H4 and H2A. The NuA4 complex is also involved in DNA repair.</text>
</comment>
<feature type="compositionally biased region" description="Basic and acidic residues" evidence="9">
    <location>
        <begin position="661"/>
        <end position="671"/>
    </location>
</feature>
<dbReference type="InterPro" id="IPR009057">
    <property type="entry name" value="Homeodomain-like_sf"/>
</dbReference>
<dbReference type="GO" id="GO:0003682">
    <property type="term" value="F:chromatin binding"/>
    <property type="evidence" value="ECO:0007669"/>
    <property type="project" value="TreeGrafter"/>
</dbReference>
<evidence type="ECO:0000256" key="3">
    <source>
        <dbReference type="ARBA" id="ARBA00022763"/>
    </source>
</evidence>
<feature type="compositionally biased region" description="Low complexity" evidence="9">
    <location>
        <begin position="633"/>
        <end position="656"/>
    </location>
</feature>
<feature type="region of interest" description="Disordered" evidence="9">
    <location>
        <begin position="1238"/>
        <end position="1327"/>
    </location>
</feature>
<feature type="compositionally biased region" description="Low complexity" evidence="9">
    <location>
        <begin position="1247"/>
        <end position="1270"/>
    </location>
</feature>
<feature type="region of interest" description="Disordered" evidence="9">
    <location>
        <begin position="625"/>
        <end position="671"/>
    </location>
</feature>
<dbReference type="Pfam" id="PF07529">
    <property type="entry name" value="HSA"/>
    <property type="match status" value="1"/>
</dbReference>
<dbReference type="OrthoDB" id="5364245at2759"/>
<evidence type="ECO:0000256" key="8">
    <source>
        <dbReference type="ARBA" id="ARBA00029670"/>
    </source>
</evidence>
<evidence type="ECO:0000256" key="5">
    <source>
        <dbReference type="ARBA" id="ARBA00023204"/>
    </source>
</evidence>
<evidence type="ECO:0000256" key="4">
    <source>
        <dbReference type="ARBA" id="ARBA00022853"/>
    </source>
</evidence>
<proteinExistence type="inferred from homology"/>
<dbReference type="PANTHER" id="PTHR46459:SF1">
    <property type="entry name" value="E1A-BINDING PROTEIN P400"/>
    <property type="match status" value="1"/>
</dbReference>
<feature type="region of interest" description="Disordered" evidence="9">
    <location>
        <begin position="1127"/>
        <end position="1153"/>
    </location>
</feature>
<feature type="compositionally biased region" description="Low complexity" evidence="9">
    <location>
        <begin position="1127"/>
        <end position="1144"/>
    </location>
</feature>
<feature type="domain" description="HSA" evidence="11">
    <location>
        <begin position="770"/>
        <end position="854"/>
    </location>
</feature>
<dbReference type="InterPro" id="IPR014012">
    <property type="entry name" value="HSA_dom"/>
</dbReference>